<protein>
    <submittedName>
        <fullName evidence="2">Uncharacterized protein</fullName>
    </submittedName>
</protein>
<comment type="caution">
    <text evidence="2">The sequence shown here is derived from an EMBL/GenBank/DDBJ whole genome shotgun (WGS) entry which is preliminary data.</text>
</comment>
<dbReference type="EMBL" id="CM027680">
    <property type="protein sequence ID" value="KAG0551358.1"/>
    <property type="molecule type" value="Genomic_DNA"/>
</dbReference>
<gene>
    <name evidence="2" type="ORF">BDA96_01G416500</name>
</gene>
<reference evidence="2" key="2">
    <citation type="submission" date="2020-10" db="EMBL/GenBank/DDBJ databases">
        <authorList>
            <person name="Cooper E.A."/>
            <person name="Brenton Z.W."/>
            <person name="Flinn B.S."/>
            <person name="Jenkins J."/>
            <person name="Shu S."/>
            <person name="Flowers D."/>
            <person name="Luo F."/>
            <person name="Wang Y."/>
            <person name="Xia P."/>
            <person name="Barry K."/>
            <person name="Daum C."/>
            <person name="Lipzen A."/>
            <person name="Yoshinaga Y."/>
            <person name="Schmutz J."/>
            <person name="Saski C."/>
            <person name="Vermerris W."/>
            <person name="Kresovich S."/>
        </authorList>
    </citation>
    <scope>NUCLEOTIDE SEQUENCE</scope>
</reference>
<reference evidence="2" key="1">
    <citation type="journal article" date="2019" name="BMC Genomics">
        <title>A new reference genome for Sorghum bicolor reveals high levels of sequence similarity between sweet and grain genotypes: implications for the genetics of sugar metabolism.</title>
        <authorList>
            <person name="Cooper E.A."/>
            <person name="Brenton Z.W."/>
            <person name="Flinn B.S."/>
            <person name="Jenkins J."/>
            <person name="Shu S."/>
            <person name="Flowers D."/>
            <person name="Luo F."/>
            <person name="Wang Y."/>
            <person name="Xia P."/>
            <person name="Barry K."/>
            <person name="Daum C."/>
            <person name="Lipzen A."/>
            <person name="Yoshinaga Y."/>
            <person name="Schmutz J."/>
            <person name="Saski C."/>
            <person name="Vermerris W."/>
            <person name="Kresovich S."/>
        </authorList>
    </citation>
    <scope>NUCLEOTIDE SEQUENCE</scope>
</reference>
<organism evidence="2 3">
    <name type="scientific">Sorghum bicolor</name>
    <name type="common">Sorghum</name>
    <name type="synonym">Sorghum vulgare</name>
    <dbReference type="NCBI Taxonomy" id="4558"/>
    <lineage>
        <taxon>Eukaryota</taxon>
        <taxon>Viridiplantae</taxon>
        <taxon>Streptophyta</taxon>
        <taxon>Embryophyta</taxon>
        <taxon>Tracheophyta</taxon>
        <taxon>Spermatophyta</taxon>
        <taxon>Magnoliopsida</taxon>
        <taxon>Liliopsida</taxon>
        <taxon>Poales</taxon>
        <taxon>Poaceae</taxon>
        <taxon>PACMAD clade</taxon>
        <taxon>Panicoideae</taxon>
        <taxon>Andropogonodae</taxon>
        <taxon>Andropogoneae</taxon>
        <taxon>Sorghinae</taxon>
        <taxon>Sorghum</taxon>
    </lineage>
</organism>
<proteinExistence type="predicted"/>
<name>A0A921S4C0_SORBI</name>
<evidence type="ECO:0000313" key="2">
    <source>
        <dbReference type="EMBL" id="KAG0551358.1"/>
    </source>
</evidence>
<sequence>MKLCSVAAERSSVTGKPHVQEVSAWHEEPRERPVWPPGAAVQMVHA</sequence>
<evidence type="ECO:0000256" key="1">
    <source>
        <dbReference type="SAM" id="MobiDB-lite"/>
    </source>
</evidence>
<dbReference type="AlphaFoldDB" id="A0A921S4C0"/>
<accession>A0A921S4C0</accession>
<feature type="compositionally biased region" description="Basic and acidic residues" evidence="1">
    <location>
        <begin position="24"/>
        <end position="33"/>
    </location>
</feature>
<feature type="region of interest" description="Disordered" evidence="1">
    <location>
        <begin position="15"/>
        <end position="34"/>
    </location>
</feature>
<dbReference type="Proteomes" id="UP000807115">
    <property type="component" value="Chromosome 1"/>
</dbReference>
<evidence type="ECO:0000313" key="3">
    <source>
        <dbReference type="Proteomes" id="UP000807115"/>
    </source>
</evidence>